<reference evidence="3" key="1">
    <citation type="journal article" date="2014" name="Int. J. Syst. Evol. Microbiol.">
        <title>Complete genome sequence of Corynebacterium casei LMG S-19264T (=DSM 44701T), isolated from a smear-ripened cheese.</title>
        <authorList>
            <consortium name="US DOE Joint Genome Institute (JGI-PGF)"/>
            <person name="Walter F."/>
            <person name="Albersmeier A."/>
            <person name="Kalinowski J."/>
            <person name="Ruckert C."/>
        </authorList>
    </citation>
    <scope>NUCLEOTIDE SEQUENCE</scope>
    <source>
        <strain evidence="3">KCTC 32513</strain>
    </source>
</reference>
<name>A0A8J3CP54_9PROT</name>
<evidence type="ECO:0000313" key="3">
    <source>
        <dbReference type="EMBL" id="GHA81177.1"/>
    </source>
</evidence>
<dbReference type="EMBL" id="BMZH01000001">
    <property type="protein sequence ID" value="GHA81177.1"/>
    <property type="molecule type" value="Genomic_DNA"/>
</dbReference>
<dbReference type="Gene3D" id="3.40.710.10">
    <property type="entry name" value="DD-peptidase/beta-lactamase superfamily"/>
    <property type="match status" value="1"/>
</dbReference>
<reference evidence="3" key="2">
    <citation type="submission" date="2020-09" db="EMBL/GenBank/DDBJ databases">
        <authorList>
            <person name="Sun Q."/>
            <person name="Kim S."/>
        </authorList>
    </citation>
    <scope>NUCLEOTIDE SEQUENCE</scope>
    <source>
        <strain evidence="3">KCTC 32513</strain>
    </source>
</reference>
<keyword evidence="3" id="KW-0378">Hydrolase</keyword>
<keyword evidence="1" id="KW-0472">Membrane</keyword>
<dbReference type="AlphaFoldDB" id="A0A8J3CP54"/>
<evidence type="ECO:0000313" key="4">
    <source>
        <dbReference type="Proteomes" id="UP000634004"/>
    </source>
</evidence>
<dbReference type="InterPro" id="IPR012338">
    <property type="entry name" value="Beta-lactam/transpept-like"/>
</dbReference>
<evidence type="ECO:0000259" key="2">
    <source>
        <dbReference type="Pfam" id="PF00144"/>
    </source>
</evidence>
<accession>A0A8J3CP54</accession>
<feature type="domain" description="Beta-lactamase-related" evidence="2">
    <location>
        <begin position="166"/>
        <end position="443"/>
    </location>
</feature>
<keyword evidence="4" id="KW-1185">Reference proteome</keyword>
<keyword evidence="1" id="KW-0812">Transmembrane</keyword>
<gene>
    <name evidence="3" type="ORF">GCM10009069_00100</name>
</gene>
<organism evidence="3 4">
    <name type="scientific">Algimonas arctica</name>
    <dbReference type="NCBI Taxonomy" id="1479486"/>
    <lineage>
        <taxon>Bacteria</taxon>
        <taxon>Pseudomonadati</taxon>
        <taxon>Pseudomonadota</taxon>
        <taxon>Alphaproteobacteria</taxon>
        <taxon>Maricaulales</taxon>
        <taxon>Robiginitomaculaceae</taxon>
        <taxon>Algimonas</taxon>
    </lineage>
</organism>
<dbReference type="PANTHER" id="PTHR43283">
    <property type="entry name" value="BETA-LACTAMASE-RELATED"/>
    <property type="match status" value="1"/>
</dbReference>
<dbReference type="InterPro" id="IPR050789">
    <property type="entry name" value="Diverse_Enzym_Activities"/>
</dbReference>
<protein>
    <submittedName>
        <fullName evidence="3">Hydrolase</fullName>
    </submittedName>
</protein>
<proteinExistence type="predicted"/>
<comment type="caution">
    <text evidence="3">The sequence shown here is derived from an EMBL/GenBank/DDBJ whole genome shotgun (WGS) entry which is preliminary data.</text>
</comment>
<dbReference type="PANTHER" id="PTHR43283:SF7">
    <property type="entry name" value="BETA-LACTAMASE-RELATED DOMAIN-CONTAINING PROTEIN"/>
    <property type="match status" value="1"/>
</dbReference>
<evidence type="ECO:0000256" key="1">
    <source>
        <dbReference type="SAM" id="Phobius"/>
    </source>
</evidence>
<keyword evidence="1" id="KW-1133">Transmembrane helix</keyword>
<dbReference type="Proteomes" id="UP000634004">
    <property type="component" value="Unassembled WGS sequence"/>
</dbReference>
<dbReference type="SUPFAM" id="SSF56601">
    <property type="entry name" value="beta-lactamase/transpeptidase-like"/>
    <property type="match status" value="1"/>
</dbReference>
<sequence>MNVTQPYNGAMKLKFIALMSLCLIFVVGLVAYLANPYLKSATSYKAKAFCSEYFVARRTQNDILANDFLRVHPIVSRAKVSVGQRSISGHGVVKGHVFGIMGRVTAVYRPGYGCVLDIGGPPVGYRLDRRRFKSTRWPVATDGNIQALTEAFRSDAERDNPADIRAVVVVQDGVIVAEDYADGFARNVPMQSWSMAKSVTQAMTAIAIDQGLLALTDSALMPDWTGDDPRAAITVADLLHMTDGLDFVEDYGDPTSDVTRMLFGSRNMGLAASKAPLAHTPGTHWAYSSGTTNILSAVLRRAIEASGQDYHYWVYEHLFNPIGMRSPVFETDACGTFIGSSYLYVSPHDWARLGQLYLDDGIWDGQRVLPEGTVAYATTPSLPDSAPFYGAQWWLNKPMPDGWQRLPGLPDSAFFMGGHDGQMVIVIPSKNAVIVRLGMTRPPVDNDVDVMPGLAAIVDAL</sequence>
<dbReference type="InterPro" id="IPR001466">
    <property type="entry name" value="Beta-lactam-related"/>
</dbReference>
<dbReference type="Pfam" id="PF00144">
    <property type="entry name" value="Beta-lactamase"/>
    <property type="match status" value="1"/>
</dbReference>
<feature type="transmembrane region" description="Helical" evidence="1">
    <location>
        <begin position="15"/>
        <end position="34"/>
    </location>
</feature>
<dbReference type="GO" id="GO:0016787">
    <property type="term" value="F:hydrolase activity"/>
    <property type="evidence" value="ECO:0007669"/>
    <property type="project" value="UniProtKB-KW"/>
</dbReference>